<gene>
    <name evidence="2" type="ORF">E5S67_00696</name>
</gene>
<organism evidence="2 3">
    <name type="scientific">Microcoleus asticus IPMA8</name>
    <dbReference type="NCBI Taxonomy" id="2563858"/>
    <lineage>
        <taxon>Bacteria</taxon>
        <taxon>Bacillati</taxon>
        <taxon>Cyanobacteriota</taxon>
        <taxon>Cyanophyceae</taxon>
        <taxon>Oscillatoriophycideae</taxon>
        <taxon>Oscillatoriales</taxon>
        <taxon>Microcoleaceae</taxon>
        <taxon>Microcoleus</taxon>
        <taxon>Microcoleus asticus</taxon>
    </lineage>
</organism>
<feature type="chain" id="PRO_5046089946" evidence="1">
    <location>
        <begin position="22"/>
        <end position="93"/>
    </location>
</feature>
<keyword evidence="3" id="KW-1185">Reference proteome</keyword>
<protein>
    <submittedName>
        <fullName evidence="2">Uncharacterized protein</fullName>
    </submittedName>
</protein>
<name>A0ABX2CRD4_9CYAN</name>
<sequence>MPKLALVPLFIQLASADFACAAANKFAGDWFYSVRVGGLCLCSREFIRREYSPGLVIRLGLISPLFLVRRGRRYPVQSRLTIAGDSRELAQDN</sequence>
<proteinExistence type="predicted"/>
<dbReference type="EMBL" id="SRRZ01000008">
    <property type="protein sequence ID" value="NQE32979.1"/>
    <property type="molecule type" value="Genomic_DNA"/>
</dbReference>
<evidence type="ECO:0000256" key="1">
    <source>
        <dbReference type="SAM" id="SignalP"/>
    </source>
</evidence>
<dbReference type="Proteomes" id="UP000702425">
    <property type="component" value="Unassembled WGS sequence"/>
</dbReference>
<comment type="caution">
    <text evidence="2">The sequence shown here is derived from an EMBL/GenBank/DDBJ whole genome shotgun (WGS) entry which is preliminary data.</text>
</comment>
<evidence type="ECO:0000313" key="2">
    <source>
        <dbReference type="EMBL" id="NQE32979.1"/>
    </source>
</evidence>
<feature type="signal peptide" evidence="1">
    <location>
        <begin position="1"/>
        <end position="21"/>
    </location>
</feature>
<accession>A0ABX2CRD4</accession>
<reference evidence="2 3" key="1">
    <citation type="journal article" date="2020" name="Sci. Rep.">
        <title>A novel cyanobacterial geosmin producer, revising GeoA distribution and dispersion patterns in Bacteria.</title>
        <authorList>
            <person name="Churro C."/>
            <person name="Semedo-Aguiar A.P."/>
            <person name="Silva A.D."/>
            <person name="Pereira-Leal J.B."/>
            <person name="Leite R.B."/>
        </authorList>
    </citation>
    <scope>NUCLEOTIDE SEQUENCE [LARGE SCALE GENOMIC DNA]</scope>
    <source>
        <strain evidence="2 3">IPMA8</strain>
    </source>
</reference>
<evidence type="ECO:0000313" key="3">
    <source>
        <dbReference type="Proteomes" id="UP000702425"/>
    </source>
</evidence>
<keyword evidence="1" id="KW-0732">Signal</keyword>